<proteinExistence type="predicted"/>
<reference evidence="2 3" key="1">
    <citation type="submission" date="2017-03" db="EMBL/GenBank/DDBJ databases">
        <title>Complete genome sequence of Paenibacillus Kribbensis producing bioflocculants.</title>
        <authorList>
            <person name="Lee H.-G."/>
            <person name="Oh H.-M."/>
        </authorList>
    </citation>
    <scope>NUCLEOTIDE SEQUENCE [LARGE SCALE GENOMIC DNA]</scope>
    <source>
        <strain evidence="2 3">AM49</strain>
    </source>
</reference>
<sequence length="81" mass="9597">MKILMLPGHNRPMFYRRLYKKLSDLYAHYLGSFSVIGAVFVILCIRKTSWRTITKLGLSKFRYVERVVLCIIDLGRRETGW</sequence>
<dbReference type="Proteomes" id="UP000214666">
    <property type="component" value="Chromosome"/>
</dbReference>
<keyword evidence="1" id="KW-1133">Transmembrane helix</keyword>
<accession>A0A222WM32</accession>
<keyword evidence="1" id="KW-0472">Membrane</keyword>
<organism evidence="2 3">
    <name type="scientific">Paenibacillus kribbensis</name>
    <dbReference type="NCBI Taxonomy" id="172713"/>
    <lineage>
        <taxon>Bacteria</taxon>
        <taxon>Bacillati</taxon>
        <taxon>Bacillota</taxon>
        <taxon>Bacilli</taxon>
        <taxon>Bacillales</taxon>
        <taxon>Paenibacillaceae</taxon>
        <taxon>Paenibacillus</taxon>
    </lineage>
</organism>
<gene>
    <name evidence="2" type="ORF">B4V02_09200</name>
</gene>
<feature type="transmembrane region" description="Helical" evidence="1">
    <location>
        <begin position="26"/>
        <end position="45"/>
    </location>
</feature>
<evidence type="ECO:0000313" key="3">
    <source>
        <dbReference type="Proteomes" id="UP000214666"/>
    </source>
</evidence>
<name>A0A222WM32_9BACL</name>
<dbReference type="EMBL" id="CP020028">
    <property type="protein sequence ID" value="ASR46841.1"/>
    <property type="molecule type" value="Genomic_DNA"/>
</dbReference>
<keyword evidence="1" id="KW-0812">Transmembrane</keyword>
<dbReference type="AlphaFoldDB" id="A0A222WM32"/>
<evidence type="ECO:0000313" key="2">
    <source>
        <dbReference type="EMBL" id="ASR46841.1"/>
    </source>
</evidence>
<protein>
    <submittedName>
        <fullName evidence="2">Uncharacterized protein</fullName>
    </submittedName>
</protein>
<dbReference type="KEGG" id="pkb:B4V02_09200"/>
<evidence type="ECO:0000256" key="1">
    <source>
        <dbReference type="SAM" id="Phobius"/>
    </source>
</evidence>
<keyword evidence="3" id="KW-1185">Reference proteome</keyword>